<reference evidence="1 2" key="1">
    <citation type="submission" date="2024-09" db="EMBL/GenBank/DDBJ databases">
        <authorList>
            <person name="Sun Q."/>
            <person name="Mori K."/>
        </authorList>
    </citation>
    <scope>NUCLEOTIDE SEQUENCE [LARGE SCALE GENOMIC DNA]</scope>
    <source>
        <strain evidence="1 2">CECT 7955</strain>
    </source>
</reference>
<accession>A0ABV5GHS8</accession>
<comment type="caution">
    <text evidence="1">The sequence shown here is derived from an EMBL/GenBank/DDBJ whole genome shotgun (WGS) entry which is preliminary data.</text>
</comment>
<evidence type="ECO:0000313" key="2">
    <source>
        <dbReference type="Proteomes" id="UP001589607"/>
    </source>
</evidence>
<name>A0ABV5GHS8_9FLAO</name>
<keyword evidence="2" id="KW-1185">Reference proteome</keyword>
<protein>
    <recommendedName>
        <fullName evidence="3">Lipoprotein</fullName>
    </recommendedName>
</protein>
<dbReference type="EMBL" id="JBHMEY010000001">
    <property type="protein sequence ID" value="MFB9094927.1"/>
    <property type="molecule type" value="Genomic_DNA"/>
</dbReference>
<dbReference type="PROSITE" id="PS51257">
    <property type="entry name" value="PROKAR_LIPOPROTEIN"/>
    <property type="match status" value="1"/>
</dbReference>
<dbReference type="RefSeq" id="WP_236454432.1">
    <property type="nucleotide sequence ID" value="NZ_CBCSGE010000007.1"/>
</dbReference>
<organism evidence="1 2">
    <name type="scientific">Flavobacterium jumunjinense</name>
    <dbReference type="NCBI Taxonomy" id="998845"/>
    <lineage>
        <taxon>Bacteria</taxon>
        <taxon>Pseudomonadati</taxon>
        <taxon>Bacteroidota</taxon>
        <taxon>Flavobacteriia</taxon>
        <taxon>Flavobacteriales</taxon>
        <taxon>Flavobacteriaceae</taxon>
        <taxon>Flavobacterium</taxon>
    </lineage>
</organism>
<gene>
    <name evidence="1" type="ORF">ACFFVF_00230</name>
</gene>
<proteinExistence type="predicted"/>
<evidence type="ECO:0008006" key="3">
    <source>
        <dbReference type="Google" id="ProtNLM"/>
    </source>
</evidence>
<sequence>MKNALLFFCLLFVLSCKIDSSKTQSNIDSVFVQNTNVVPSMIHLYGPNLPSEPYELKLDIQQLNNSIYDLEIQMLLYNNAYYASPNTKEDLKGKFTFFIENNNSFVLKNSLIKTPLSNKKHESSTNDNGLTNWVRVNTSYNQQLEITTKEDFEVRGYIQFTIEPRCTLEKIPVIIEHKKGKLKFEIDNC</sequence>
<dbReference type="Proteomes" id="UP001589607">
    <property type="component" value="Unassembled WGS sequence"/>
</dbReference>
<evidence type="ECO:0000313" key="1">
    <source>
        <dbReference type="EMBL" id="MFB9094927.1"/>
    </source>
</evidence>